<dbReference type="Proteomes" id="UP001445335">
    <property type="component" value="Unassembled WGS sequence"/>
</dbReference>
<accession>A0AAW1R2E1</accession>
<evidence type="ECO:0000313" key="2">
    <source>
        <dbReference type="Proteomes" id="UP001445335"/>
    </source>
</evidence>
<protein>
    <submittedName>
        <fullName evidence="1">Uncharacterized protein</fullName>
    </submittedName>
</protein>
<reference evidence="1 2" key="1">
    <citation type="journal article" date="2024" name="Nat. Commun.">
        <title>Phylogenomics reveals the evolutionary origins of lichenization in chlorophyte algae.</title>
        <authorList>
            <person name="Puginier C."/>
            <person name="Libourel C."/>
            <person name="Otte J."/>
            <person name="Skaloud P."/>
            <person name="Haon M."/>
            <person name="Grisel S."/>
            <person name="Petersen M."/>
            <person name="Berrin J.G."/>
            <person name="Delaux P.M."/>
            <person name="Dal Grande F."/>
            <person name="Keller J."/>
        </authorList>
    </citation>
    <scope>NUCLEOTIDE SEQUENCE [LARGE SCALE GENOMIC DNA]</scope>
    <source>
        <strain evidence="1 2">SAG 245.80</strain>
    </source>
</reference>
<dbReference type="EMBL" id="JALJOU010000055">
    <property type="protein sequence ID" value="KAK9827720.1"/>
    <property type="molecule type" value="Genomic_DNA"/>
</dbReference>
<comment type="caution">
    <text evidence="1">The sequence shown here is derived from an EMBL/GenBank/DDBJ whole genome shotgun (WGS) entry which is preliminary data.</text>
</comment>
<evidence type="ECO:0000313" key="1">
    <source>
        <dbReference type="EMBL" id="KAK9827720.1"/>
    </source>
</evidence>
<organism evidence="1 2">
    <name type="scientific">Elliptochloris bilobata</name>
    <dbReference type="NCBI Taxonomy" id="381761"/>
    <lineage>
        <taxon>Eukaryota</taxon>
        <taxon>Viridiplantae</taxon>
        <taxon>Chlorophyta</taxon>
        <taxon>core chlorophytes</taxon>
        <taxon>Trebouxiophyceae</taxon>
        <taxon>Trebouxiophyceae incertae sedis</taxon>
        <taxon>Elliptochloris clade</taxon>
        <taxon>Elliptochloris</taxon>
    </lineage>
</organism>
<name>A0AAW1R2E1_9CHLO</name>
<gene>
    <name evidence="1" type="ORF">WJX81_005047</name>
</gene>
<proteinExistence type="predicted"/>
<dbReference type="AlphaFoldDB" id="A0AAW1R2E1"/>
<sequence>MDALWEPRELYYVAAKTLGLSAAARLAFAEAVSREAAPVVLASIEHAWKNRGNAAGSEGCLWGYSTDFMLKVALDCVNSGQSTGGRHEELAQAVHVLNMRTYATTSKLLQHMSKGTTS</sequence>
<keyword evidence="2" id="KW-1185">Reference proteome</keyword>